<feature type="transmembrane region" description="Helical" evidence="1">
    <location>
        <begin position="278"/>
        <end position="302"/>
    </location>
</feature>
<reference evidence="5 6" key="1">
    <citation type="journal article" date="2016" name="ISME J.">
        <title>Chasing the elusive Euryarchaeota class WSA2: genomes reveal a uniquely fastidious methyl-reducing methanogen.</title>
        <authorList>
            <person name="Nobu M.K."/>
            <person name="Narihiro T."/>
            <person name="Kuroda K."/>
            <person name="Mei R."/>
            <person name="Liu W.T."/>
        </authorList>
    </citation>
    <scope>NUCLEOTIDE SEQUENCE [LARGE SCALE GENOMIC DNA]</scope>
    <source>
        <strain evidence="2">B03fssc0709_Meth_Bin005</strain>
        <strain evidence="3">B15fssc0709_Meth_Bin003</strain>
        <strain evidence="4">BMIXfssc0709_Meth_Bin006</strain>
    </source>
</reference>
<evidence type="ECO:0000313" key="4">
    <source>
        <dbReference type="EMBL" id="KYC51045.1"/>
    </source>
</evidence>
<evidence type="ECO:0000256" key="1">
    <source>
        <dbReference type="SAM" id="Phobius"/>
    </source>
</evidence>
<evidence type="ECO:0000313" key="5">
    <source>
        <dbReference type="Proteomes" id="UP000091929"/>
    </source>
</evidence>
<dbReference type="EMBL" id="LNGF01000005">
    <property type="protein sequence ID" value="KYC48443.1"/>
    <property type="molecule type" value="Genomic_DNA"/>
</dbReference>
<dbReference type="EMBL" id="LNJC01000004">
    <property type="protein sequence ID" value="KYC51045.1"/>
    <property type="molecule type" value="Genomic_DNA"/>
</dbReference>
<accession>A0A150J1U5</accession>
<evidence type="ECO:0000313" key="3">
    <source>
        <dbReference type="EMBL" id="KYC48443.1"/>
    </source>
</evidence>
<keyword evidence="1" id="KW-0472">Membrane</keyword>
<comment type="caution">
    <text evidence="3">The sequence shown here is derived from an EMBL/GenBank/DDBJ whole genome shotgun (WGS) entry which is preliminary data.</text>
</comment>
<protein>
    <recommendedName>
        <fullName evidence="7">CARDB domain-containing protein</fullName>
    </recommendedName>
</protein>
<evidence type="ECO:0008006" key="7">
    <source>
        <dbReference type="Google" id="ProtNLM"/>
    </source>
</evidence>
<dbReference type="Proteomes" id="UP000091929">
    <property type="component" value="Unassembled WGS sequence"/>
</dbReference>
<accession>A0A150ITZ1</accession>
<proteinExistence type="predicted"/>
<accession>A0A150IMB6</accession>
<dbReference type="AlphaFoldDB" id="A0A150ITZ1"/>
<name>A0A150ITZ1_9EURY</name>
<dbReference type="Proteomes" id="UP000092401">
    <property type="component" value="Unassembled WGS sequence"/>
</dbReference>
<organism evidence="3 5">
    <name type="scientific">Candidatus Methanofastidiosum methylothiophilum</name>
    <dbReference type="NCBI Taxonomy" id="1705564"/>
    <lineage>
        <taxon>Archaea</taxon>
        <taxon>Methanobacteriati</taxon>
        <taxon>Methanobacteriota</taxon>
        <taxon>Stenosarchaea group</taxon>
        <taxon>Candidatus Methanofastidiosia</taxon>
        <taxon>Candidatus Methanofastidiosales</taxon>
        <taxon>Candidatus Methanofastidiosaceae</taxon>
        <taxon>Candidatus Methanofastidiosum</taxon>
    </lineage>
</organism>
<keyword evidence="1" id="KW-1133">Transmembrane helix</keyword>
<dbReference type="Proteomes" id="UP000092403">
    <property type="component" value="Unassembled WGS sequence"/>
</dbReference>
<sequence length="304" mass="34697">MKRLFLLALILSFVISPVAGEYVDMTLSYPTTVEKGQEVRITFEIINQSNDMLWDGKITIDDSFMDKYKDYIISETEYQINPFKFSTVNAGKSYKETFVLKFKEDIPLNEAIFNIVLRCGKGPCRGGCAPFMLEKTVNIKFTEKRADAALTLEEKNFTAYRNSTLEIPFTLKNTGDIQIRHIEVEVKGDISSADIVRIPTLNPGTEISNKIIVSIDENISKTDLNPIVVLKFVDPDGRAGLIYENITIEVIENEKVEEFNNAKIDTKVINEEKPATHFYLYIFLFLSIVAVILVIIFLLYLFKR</sequence>
<keyword evidence="1" id="KW-0812">Transmembrane</keyword>
<gene>
    <name evidence="2" type="ORF">APG10_00174</name>
    <name evidence="3" type="ORF">APG11_00356</name>
    <name evidence="4" type="ORF">APG12_00330</name>
</gene>
<dbReference type="EMBL" id="LNGE01000003">
    <property type="protein sequence ID" value="KYC46171.1"/>
    <property type="molecule type" value="Genomic_DNA"/>
</dbReference>
<evidence type="ECO:0000313" key="6">
    <source>
        <dbReference type="Proteomes" id="UP000092401"/>
    </source>
</evidence>
<evidence type="ECO:0000313" key="2">
    <source>
        <dbReference type="EMBL" id="KYC46171.1"/>
    </source>
</evidence>